<evidence type="ECO:0000313" key="3">
    <source>
        <dbReference type="EMBL" id="CAB5024655.1"/>
    </source>
</evidence>
<evidence type="ECO:0000313" key="2">
    <source>
        <dbReference type="EMBL" id="CAB4960168.1"/>
    </source>
</evidence>
<gene>
    <name evidence="2" type="ORF">UFOPK3773_01940</name>
    <name evidence="3" type="ORF">UFOPK3992_01913</name>
</gene>
<dbReference type="EMBL" id="CAFBNF010000279">
    <property type="protein sequence ID" value="CAB4960168.1"/>
    <property type="molecule type" value="Genomic_DNA"/>
</dbReference>
<reference evidence="2" key="1">
    <citation type="submission" date="2020-05" db="EMBL/GenBank/DDBJ databases">
        <authorList>
            <person name="Chiriac C."/>
            <person name="Salcher M."/>
            <person name="Ghai R."/>
            <person name="Kavagutti S V."/>
        </authorList>
    </citation>
    <scope>NUCLEOTIDE SEQUENCE</scope>
</reference>
<name>A0A6J7KUR1_9ZZZZ</name>
<sequence>MHILLPPSEGKSPPGRGQPLDLSSLSLPELTATRERVLAALVALARGPEARAREVLGLSVRQIDELARDARLESEPAAAARDVYSGVLYESLSLATLSPAARRRADRSLLISSGLFGAVRPGDRIPAYRLSGDTDLPGVGPLSALWRDPLAEALVAPLARGLVVDLRSGAYAAHFVIRDSLAARTATVRVLQETRVGSEIRRTIVSHHNKSTKGRLVRALLEAGASPKHPDALVAACRDLGFRAERGEPSRTGVASIDVVVAGLT</sequence>
<dbReference type="PANTHER" id="PTHR30283:SF4">
    <property type="entry name" value="PEROXIDE STRESS RESISTANCE PROTEIN YAAA"/>
    <property type="match status" value="1"/>
</dbReference>
<dbReference type="Pfam" id="PF03883">
    <property type="entry name" value="H2O2_YaaD"/>
    <property type="match status" value="1"/>
</dbReference>
<dbReference type="GO" id="GO:0005829">
    <property type="term" value="C:cytosol"/>
    <property type="evidence" value="ECO:0007669"/>
    <property type="project" value="TreeGrafter"/>
</dbReference>
<dbReference type="InterPro" id="IPR005583">
    <property type="entry name" value="YaaA"/>
</dbReference>
<dbReference type="GO" id="GO:0033194">
    <property type="term" value="P:response to hydroperoxide"/>
    <property type="evidence" value="ECO:0007669"/>
    <property type="project" value="TreeGrafter"/>
</dbReference>
<dbReference type="PANTHER" id="PTHR30283">
    <property type="entry name" value="PEROXIDE STRESS RESPONSE PROTEIN YAAA"/>
    <property type="match status" value="1"/>
</dbReference>
<dbReference type="EMBL" id="CAFBOZ010000344">
    <property type="protein sequence ID" value="CAB5024655.1"/>
    <property type="molecule type" value="Genomic_DNA"/>
</dbReference>
<dbReference type="NCBIfam" id="NF002545">
    <property type="entry name" value="PRK02101.2-3"/>
    <property type="match status" value="1"/>
</dbReference>
<proteinExistence type="predicted"/>
<protein>
    <submittedName>
        <fullName evidence="2">Unannotated protein</fullName>
    </submittedName>
</protein>
<feature type="region of interest" description="Disordered" evidence="1">
    <location>
        <begin position="1"/>
        <end position="23"/>
    </location>
</feature>
<accession>A0A6J7KUR1</accession>
<organism evidence="2">
    <name type="scientific">freshwater metagenome</name>
    <dbReference type="NCBI Taxonomy" id="449393"/>
    <lineage>
        <taxon>unclassified sequences</taxon>
        <taxon>metagenomes</taxon>
        <taxon>ecological metagenomes</taxon>
    </lineage>
</organism>
<dbReference type="AlphaFoldDB" id="A0A6J7KUR1"/>
<evidence type="ECO:0000256" key="1">
    <source>
        <dbReference type="SAM" id="MobiDB-lite"/>
    </source>
</evidence>